<dbReference type="PANTHER" id="PTHR43574">
    <property type="entry name" value="EPIMERASE-RELATED"/>
    <property type="match status" value="1"/>
</dbReference>
<dbReference type="Proteomes" id="UP001556692">
    <property type="component" value="Unassembled WGS sequence"/>
</dbReference>
<name>A0ABV3SF27_9HYPH</name>
<protein>
    <submittedName>
        <fullName evidence="3">SDR family oxidoreductase</fullName>
        <ecNumber evidence="3">1.1.1.290</ecNumber>
    </submittedName>
</protein>
<keyword evidence="4" id="KW-1185">Reference proteome</keyword>
<reference evidence="3 4" key="1">
    <citation type="submission" date="2024-05" db="EMBL/GenBank/DDBJ databases">
        <authorList>
            <person name="Jiang F."/>
        </authorList>
    </citation>
    <scope>NUCLEOTIDE SEQUENCE [LARGE SCALE GENOMIC DNA]</scope>
    <source>
        <strain evidence="3 4">LZ166</strain>
    </source>
</reference>
<dbReference type="SUPFAM" id="SSF51735">
    <property type="entry name" value="NAD(P)-binding Rossmann-fold domains"/>
    <property type="match status" value="1"/>
</dbReference>
<keyword evidence="1" id="KW-0520">NAD</keyword>
<evidence type="ECO:0000313" key="3">
    <source>
        <dbReference type="EMBL" id="MEX0405358.1"/>
    </source>
</evidence>
<proteinExistence type="predicted"/>
<dbReference type="EMBL" id="JBDPGJ010000002">
    <property type="protein sequence ID" value="MEX0405358.1"/>
    <property type="molecule type" value="Genomic_DNA"/>
</dbReference>
<organism evidence="3 4">
    <name type="scientific">Aquibium pacificus</name>
    <dbReference type="NCBI Taxonomy" id="3153579"/>
    <lineage>
        <taxon>Bacteria</taxon>
        <taxon>Pseudomonadati</taxon>
        <taxon>Pseudomonadota</taxon>
        <taxon>Alphaproteobacteria</taxon>
        <taxon>Hyphomicrobiales</taxon>
        <taxon>Phyllobacteriaceae</taxon>
        <taxon>Aquibium</taxon>
    </lineage>
</organism>
<evidence type="ECO:0000256" key="1">
    <source>
        <dbReference type="ARBA" id="ARBA00023027"/>
    </source>
</evidence>
<dbReference type="CDD" id="cd05266">
    <property type="entry name" value="SDR_a4"/>
    <property type="match status" value="1"/>
</dbReference>
<dbReference type="InterPro" id="IPR001509">
    <property type="entry name" value="Epimerase_deHydtase"/>
</dbReference>
<dbReference type="InterPro" id="IPR036291">
    <property type="entry name" value="NAD(P)-bd_dom_sf"/>
</dbReference>
<dbReference type="RefSeq" id="WP_367953256.1">
    <property type="nucleotide sequence ID" value="NZ_JBDPGJ010000002.1"/>
</dbReference>
<dbReference type="GO" id="GO:0033711">
    <property type="term" value="F:4-phosphoerythronate dehydrogenase activity"/>
    <property type="evidence" value="ECO:0007669"/>
    <property type="project" value="UniProtKB-EC"/>
</dbReference>
<keyword evidence="3" id="KW-0560">Oxidoreductase</keyword>
<evidence type="ECO:0000313" key="4">
    <source>
        <dbReference type="Proteomes" id="UP001556692"/>
    </source>
</evidence>
<feature type="domain" description="NAD-dependent epimerase/dehydratase" evidence="2">
    <location>
        <begin position="86"/>
        <end position="209"/>
    </location>
</feature>
<dbReference type="Pfam" id="PF01370">
    <property type="entry name" value="Epimerase"/>
    <property type="match status" value="1"/>
</dbReference>
<dbReference type="Gene3D" id="3.40.50.720">
    <property type="entry name" value="NAD(P)-binding Rossmann-like Domain"/>
    <property type="match status" value="1"/>
</dbReference>
<gene>
    <name evidence="3" type="ORF">ABGN05_06800</name>
</gene>
<comment type="caution">
    <text evidence="3">The sequence shown here is derived from an EMBL/GenBank/DDBJ whole genome shotgun (WGS) entry which is preliminary data.</text>
</comment>
<dbReference type="EC" id="1.1.1.290" evidence="3"/>
<sequence>MRVFIFGAGYSGSAFARRIRHQAEWIVGTTRSPDKFERLSDAGMKPLVFDGENLSGEAADALARTTHLVASAAPGPGGDPVLAAARDIIHSAMPDLRWIGYLSTVGVYGGHDGAWVHEDSECRPGSQRSQARVSAEAEWLALGEEIGIPVAVLRLSGIYGPGRNALVNLSKGTAKRVIREGQVFNRIHVEDIAGALEHLAARRLGGVFNVTDDEPSPPQDVVTFAASLMGIEPPPEVPFEEADMSPMALSFWGDNKRVSNAKIRRSGFGFAYPDYRVALSRMWADGTWTGAD</sequence>
<accession>A0ABV3SF27</accession>
<evidence type="ECO:0000259" key="2">
    <source>
        <dbReference type="Pfam" id="PF01370"/>
    </source>
</evidence>